<feature type="region of interest" description="Disordered" evidence="1">
    <location>
        <begin position="69"/>
        <end position="111"/>
    </location>
</feature>
<dbReference type="EMBL" id="JAADJZ010000001">
    <property type="protein sequence ID" value="KAF2877972.1"/>
    <property type="molecule type" value="Genomic_DNA"/>
</dbReference>
<accession>A0A7C8IJC8</accession>
<evidence type="ECO:0000256" key="2">
    <source>
        <dbReference type="SAM" id="SignalP"/>
    </source>
</evidence>
<evidence type="ECO:0000313" key="4">
    <source>
        <dbReference type="Proteomes" id="UP000481861"/>
    </source>
</evidence>
<sequence>MPSPTRLLALLTSSSLGSAHFVFSRLAHNGVWHPPQHFIRYVRRPAGLPSPVQSLPPLLFRSPVQFSPSNAQFPETVPRHRRKRRSAPTTTQASATGRSPHTPPTPRCGRDSLAHANATAVLTVKAGDTLEFVATHVFPQRWRDASAVQWEGWVCGGAGRSSVLRGCWIHAPVPRTPYPPAKTCALTTAVVASGQVKFHTTDWL</sequence>
<reference evidence="3 4" key="1">
    <citation type="submission" date="2020-01" db="EMBL/GenBank/DDBJ databases">
        <authorList>
            <consortium name="DOE Joint Genome Institute"/>
            <person name="Haridas S."/>
            <person name="Albert R."/>
            <person name="Binder M."/>
            <person name="Bloem J."/>
            <person name="Labutti K."/>
            <person name="Salamov A."/>
            <person name="Andreopoulos B."/>
            <person name="Baker S.E."/>
            <person name="Barry K."/>
            <person name="Bills G."/>
            <person name="Bluhm B.H."/>
            <person name="Cannon C."/>
            <person name="Castanera R."/>
            <person name="Culley D.E."/>
            <person name="Daum C."/>
            <person name="Ezra D."/>
            <person name="Gonzalez J.B."/>
            <person name="Henrissat B."/>
            <person name="Kuo A."/>
            <person name="Liang C."/>
            <person name="Lipzen A."/>
            <person name="Lutzoni F."/>
            <person name="Magnuson J."/>
            <person name="Mondo S."/>
            <person name="Nolan M."/>
            <person name="Ohm R."/>
            <person name="Pangilinan J."/>
            <person name="Park H.-J.H."/>
            <person name="Ramirez L."/>
            <person name="Alfaro M."/>
            <person name="Sun H."/>
            <person name="Tritt A."/>
            <person name="Yoshinaga Y."/>
            <person name="Zwiers L.-H.L."/>
            <person name="Turgeon B.G."/>
            <person name="Goodwin S.B."/>
            <person name="Spatafora J.W."/>
            <person name="Crous P.W."/>
            <person name="Grigoriev I.V."/>
        </authorList>
    </citation>
    <scope>NUCLEOTIDE SEQUENCE [LARGE SCALE GENOMIC DNA]</scope>
    <source>
        <strain evidence="3 4">CBS 611.86</strain>
    </source>
</reference>
<dbReference type="AlphaFoldDB" id="A0A7C8IJC8"/>
<feature type="chain" id="PRO_5028951247" evidence="2">
    <location>
        <begin position="20"/>
        <end position="204"/>
    </location>
</feature>
<protein>
    <submittedName>
        <fullName evidence="3">Uncharacterized protein</fullName>
    </submittedName>
</protein>
<keyword evidence="4" id="KW-1185">Reference proteome</keyword>
<dbReference type="Proteomes" id="UP000481861">
    <property type="component" value="Unassembled WGS sequence"/>
</dbReference>
<feature type="signal peptide" evidence="2">
    <location>
        <begin position="1"/>
        <end position="19"/>
    </location>
</feature>
<comment type="caution">
    <text evidence="3">The sequence shown here is derived from an EMBL/GenBank/DDBJ whole genome shotgun (WGS) entry which is preliminary data.</text>
</comment>
<evidence type="ECO:0000256" key="1">
    <source>
        <dbReference type="SAM" id="MobiDB-lite"/>
    </source>
</evidence>
<keyword evidence="2" id="KW-0732">Signal</keyword>
<gene>
    <name evidence="3" type="ORF">BDV95DRAFT_663227</name>
</gene>
<proteinExistence type="predicted"/>
<evidence type="ECO:0000313" key="3">
    <source>
        <dbReference type="EMBL" id="KAF2877972.1"/>
    </source>
</evidence>
<name>A0A7C8IJC8_9PLEO</name>
<organism evidence="3 4">
    <name type="scientific">Massariosphaeria phaeospora</name>
    <dbReference type="NCBI Taxonomy" id="100035"/>
    <lineage>
        <taxon>Eukaryota</taxon>
        <taxon>Fungi</taxon>
        <taxon>Dikarya</taxon>
        <taxon>Ascomycota</taxon>
        <taxon>Pezizomycotina</taxon>
        <taxon>Dothideomycetes</taxon>
        <taxon>Pleosporomycetidae</taxon>
        <taxon>Pleosporales</taxon>
        <taxon>Pleosporales incertae sedis</taxon>
        <taxon>Massariosphaeria</taxon>
    </lineage>
</organism>
<feature type="compositionally biased region" description="Polar residues" evidence="1">
    <location>
        <begin position="87"/>
        <end position="99"/>
    </location>
</feature>